<gene>
    <name evidence="3" type="ORF">EIZ48_27005</name>
</gene>
<evidence type="ECO:0000259" key="2">
    <source>
        <dbReference type="Pfam" id="PF07484"/>
    </source>
</evidence>
<organism evidence="3 4">
    <name type="scientific">Photobacterium alginatilyticum</name>
    <dbReference type="NCBI Taxonomy" id="1775171"/>
    <lineage>
        <taxon>Bacteria</taxon>
        <taxon>Pseudomonadati</taxon>
        <taxon>Pseudomonadota</taxon>
        <taxon>Gammaproteobacteria</taxon>
        <taxon>Vibrionales</taxon>
        <taxon>Vibrionaceae</taxon>
        <taxon>Photobacterium</taxon>
    </lineage>
</organism>
<reference evidence="3 4" key="1">
    <citation type="journal article" date="2017" name="Int. J. Syst. Evol. Microbiol.">
        <title>Photobacterium alginatilyticum sp. nov., a marine bacterium isolated from bottom seawater.</title>
        <authorList>
            <person name="Wang X."/>
            <person name="Wang Y."/>
            <person name="Yang X."/>
            <person name="Sun H."/>
            <person name="Li B."/>
            <person name="Zhang X.H."/>
        </authorList>
    </citation>
    <scope>NUCLEOTIDE SEQUENCE [LARGE SCALE GENOMIC DNA]</scope>
    <source>
        <strain evidence="3 4">P03D4</strain>
    </source>
</reference>
<dbReference type="RefSeq" id="WP_160658348.1">
    <property type="nucleotide sequence ID" value="NZ_RSEJ01000049.1"/>
</dbReference>
<dbReference type="Proteomes" id="UP000738517">
    <property type="component" value="Unassembled WGS sequence"/>
</dbReference>
<accession>A0ABW9YQE7</accession>
<dbReference type="InterPro" id="IPR037053">
    <property type="entry name" value="Phage_tail_collar_dom_sf"/>
</dbReference>
<protein>
    <submittedName>
        <fullName evidence="3">Phage tail protein</fullName>
    </submittedName>
</protein>
<dbReference type="Pfam" id="PF07484">
    <property type="entry name" value="Collar"/>
    <property type="match status" value="1"/>
</dbReference>
<name>A0ABW9YQE7_9GAMM</name>
<sequence>MAESFLGEIRMFGGNFAPRQWSFCSGQYISIGQNQALFSLFGTGYGGDGRTNFMLPDLRGRLPVGQGDGPGLTPRMIGQRFGVEQVTITEQQMPAHSHGFQISQEQAVNASAIGNVPASLEDSDNIYLTQNSPADGQKMAESSVQSTGNGQGHYNMMPYLGVSFIVSMAGLYPSRN</sequence>
<dbReference type="InterPro" id="IPR011083">
    <property type="entry name" value="Phage_tail_collar_dom"/>
</dbReference>
<keyword evidence="4" id="KW-1185">Reference proteome</keyword>
<dbReference type="SUPFAM" id="SSF88874">
    <property type="entry name" value="Receptor-binding domain of short tail fibre protein gp12"/>
    <property type="match status" value="1"/>
</dbReference>
<dbReference type="Gene3D" id="3.90.1340.10">
    <property type="entry name" value="Phage tail collar domain"/>
    <property type="match status" value="1"/>
</dbReference>
<proteinExistence type="predicted"/>
<comment type="caution">
    <text evidence="3">The sequence shown here is derived from an EMBL/GenBank/DDBJ whole genome shotgun (WGS) entry which is preliminary data.</text>
</comment>
<feature type="compositionally biased region" description="Polar residues" evidence="1">
    <location>
        <begin position="128"/>
        <end position="148"/>
    </location>
</feature>
<evidence type="ECO:0000313" key="4">
    <source>
        <dbReference type="Proteomes" id="UP000738517"/>
    </source>
</evidence>
<evidence type="ECO:0000256" key="1">
    <source>
        <dbReference type="SAM" id="MobiDB-lite"/>
    </source>
</evidence>
<dbReference type="EMBL" id="RSEJ01000049">
    <property type="protein sequence ID" value="NBI56154.1"/>
    <property type="molecule type" value="Genomic_DNA"/>
</dbReference>
<feature type="domain" description="Phage tail collar" evidence="2">
    <location>
        <begin position="7"/>
        <end position="63"/>
    </location>
</feature>
<evidence type="ECO:0000313" key="3">
    <source>
        <dbReference type="EMBL" id="NBI56154.1"/>
    </source>
</evidence>
<feature type="region of interest" description="Disordered" evidence="1">
    <location>
        <begin position="128"/>
        <end position="150"/>
    </location>
</feature>